<dbReference type="RefSeq" id="WP_052477304.1">
    <property type="nucleotide sequence ID" value="NZ_JARTHD010000033.1"/>
</dbReference>
<comment type="caution">
    <text evidence="12">The sequence shown here is derived from an EMBL/GenBank/DDBJ whole genome shotgun (WGS) entry which is preliminary data.</text>
</comment>
<feature type="signal peptide" evidence="9">
    <location>
        <begin position="1"/>
        <end position="24"/>
    </location>
</feature>
<dbReference type="InterPro" id="IPR038765">
    <property type="entry name" value="Papain-like_cys_pep_sf"/>
</dbReference>
<dbReference type="Proteomes" id="UP000031982">
    <property type="component" value="Unassembled WGS sequence"/>
</dbReference>
<dbReference type="SUPFAM" id="SSF54001">
    <property type="entry name" value="Cysteine proteinases"/>
    <property type="match status" value="1"/>
</dbReference>
<evidence type="ECO:0000256" key="1">
    <source>
        <dbReference type="ARBA" id="ARBA00007074"/>
    </source>
</evidence>
<evidence type="ECO:0000256" key="7">
    <source>
        <dbReference type="ARBA" id="ARBA00023316"/>
    </source>
</evidence>
<feature type="compositionally biased region" description="Pro residues" evidence="8">
    <location>
        <begin position="419"/>
        <end position="430"/>
    </location>
</feature>
<name>A0ABR5AUP7_BACBA</name>
<keyword evidence="2" id="KW-0645">Protease</keyword>
<dbReference type="CDD" id="cd00118">
    <property type="entry name" value="LysM"/>
    <property type="match status" value="7"/>
</dbReference>
<dbReference type="SMART" id="SM00257">
    <property type="entry name" value="LysM"/>
    <property type="match status" value="7"/>
</dbReference>
<comment type="similarity">
    <text evidence="1">Belongs to the peptidase C40 family.</text>
</comment>
<feature type="compositionally biased region" description="Pro residues" evidence="8">
    <location>
        <begin position="349"/>
        <end position="360"/>
    </location>
</feature>
<feature type="region of interest" description="Disordered" evidence="8">
    <location>
        <begin position="339"/>
        <end position="369"/>
    </location>
</feature>
<gene>
    <name evidence="12" type="ORF">SD77_4172</name>
</gene>
<dbReference type="Gene3D" id="3.90.1720.10">
    <property type="entry name" value="endopeptidase domain like (from Nostoc punctiforme)"/>
    <property type="match status" value="1"/>
</dbReference>
<evidence type="ECO:0000259" key="11">
    <source>
        <dbReference type="PROSITE" id="PS51935"/>
    </source>
</evidence>
<accession>A0ABR5AUP7</accession>
<organism evidence="12 13">
    <name type="scientific">Bacillus badius</name>
    <dbReference type="NCBI Taxonomy" id="1455"/>
    <lineage>
        <taxon>Bacteria</taxon>
        <taxon>Bacillati</taxon>
        <taxon>Bacillota</taxon>
        <taxon>Bacilli</taxon>
        <taxon>Bacillales</taxon>
        <taxon>Bacillaceae</taxon>
        <taxon>Pseudobacillus</taxon>
    </lineage>
</organism>
<dbReference type="EMBL" id="JXLP01000009">
    <property type="protein sequence ID" value="KIL78492.1"/>
    <property type="molecule type" value="Genomic_DNA"/>
</dbReference>
<evidence type="ECO:0000313" key="13">
    <source>
        <dbReference type="Proteomes" id="UP000031982"/>
    </source>
</evidence>
<reference evidence="12 13" key="1">
    <citation type="submission" date="2015-01" db="EMBL/GenBank/DDBJ databases">
        <title>Genome Assembly of Bacillus badius MTCC 1458.</title>
        <authorList>
            <person name="Verma A."/>
            <person name="Khatri I."/>
            <person name="Mual P."/>
            <person name="Subramanian S."/>
            <person name="Krishnamurthi S."/>
        </authorList>
    </citation>
    <scope>NUCLEOTIDE SEQUENCE [LARGE SCALE GENOMIC DNA]</scope>
    <source>
        <strain evidence="12 13">MTCC 1458</strain>
    </source>
</reference>
<dbReference type="PROSITE" id="PS51782">
    <property type="entry name" value="LYSM"/>
    <property type="match status" value="7"/>
</dbReference>
<evidence type="ECO:0000256" key="5">
    <source>
        <dbReference type="ARBA" id="ARBA00022801"/>
    </source>
</evidence>
<protein>
    <submittedName>
        <fullName evidence="12">Membrane-bound lytic murein transglycosylase D</fullName>
    </submittedName>
</protein>
<evidence type="ECO:0000259" key="10">
    <source>
        <dbReference type="PROSITE" id="PS51782"/>
    </source>
</evidence>
<keyword evidence="3 9" id="KW-0732">Signal</keyword>
<dbReference type="InterPro" id="IPR000064">
    <property type="entry name" value="NLP_P60_dom"/>
</dbReference>
<keyword evidence="5" id="KW-0378">Hydrolase</keyword>
<feature type="domain" description="LysM" evidence="10">
    <location>
        <begin position="227"/>
        <end position="270"/>
    </location>
</feature>
<feature type="domain" description="NlpC/P60" evidence="11">
    <location>
        <begin position="500"/>
        <end position="621"/>
    </location>
</feature>
<evidence type="ECO:0000256" key="8">
    <source>
        <dbReference type="SAM" id="MobiDB-lite"/>
    </source>
</evidence>
<feature type="domain" description="LysM" evidence="10">
    <location>
        <begin position="435"/>
        <end position="478"/>
    </location>
</feature>
<feature type="domain" description="LysM" evidence="10">
    <location>
        <begin position="163"/>
        <end position="206"/>
    </location>
</feature>
<keyword evidence="6" id="KW-0788">Thiol protease</keyword>
<proteinExistence type="inferred from homology"/>
<dbReference type="PROSITE" id="PS51935">
    <property type="entry name" value="NLPC_P60"/>
    <property type="match status" value="1"/>
</dbReference>
<dbReference type="SUPFAM" id="SSF54106">
    <property type="entry name" value="LysM domain"/>
    <property type="match status" value="7"/>
</dbReference>
<evidence type="ECO:0000256" key="3">
    <source>
        <dbReference type="ARBA" id="ARBA00022729"/>
    </source>
</evidence>
<dbReference type="Pfam" id="PF00877">
    <property type="entry name" value="NLPC_P60"/>
    <property type="match status" value="1"/>
</dbReference>
<dbReference type="PANTHER" id="PTHR33734:SF22">
    <property type="entry name" value="MEMBRANE-BOUND LYTIC MUREIN TRANSGLYCOSYLASE D"/>
    <property type="match status" value="1"/>
</dbReference>
<feature type="domain" description="LysM" evidence="10">
    <location>
        <begin position="295"/>
        <end position="338"/>
    </location>
</feature>
<evidence type="ECO:0000256" key="2">
    <source>
        <dbReference type="ARBA" id="ARBA00022670"/>
    </source>
</evidence>
<feature type="domain" description="LysM" evidence="10">
    <location>
        <begin position="79"/>
        <end position="122"/>
    </location>
</feature>
<evidence type="ECO:0000256" key="4">
    <source>
        <dbReference type="ARBA" id="ARBA00022737"/>
    </source>
</evidence>
<feature type="domain" description="LysM" evidence="10">
    <location>
        <begin position="365"/>
        <end position="408"/>
    </location>
</feature>
<evidence type="ECO:0000256" key="9">
    <source>
        <dbReference type="SAM" id="SignalP"/>
    </source>
</evidence>
<feature type="region of interest" description="Disordered" evidence="8">
    <location>
        <begin position="408"/>
        <end position="441"/>
    </location>
</feature>
<dbReference type="PANTHER" id="PTHR33734">
    <property type="entry name" value="LYSM DOMAIN-CONTAINING GPI-ANCHORED PROTEIN 2"/>
    <property type="match status" value="1"/>
</dbReference>
<dbReference type="Gene3D" id="3.10.350.10">
    <property type="entry name" value="LysM domain"/>
    <property type="match status" value="7"/>
</dbReference>
<feature type="chain" id="PRO_5045517378" evidence="9">
    <location>
        <begin position="25"/>
        <end position="621"/>
    </location>
</feature>
<evidence type="ECO:0000313" key="12">
    <source>
        <dbReference type="EMBL" id="KIL78492.1"/>
    </source>
</evidence>
<sequence length="621" mass="65902">MKKSIFTLSTAAFFSTGAATLVHAAEQHVVKPGETLDSIAKQYEIDVSTLKALNNLENDALQVNQTLTVASYSSGASESTHIVQAGETIHAIAQLYQMPETELKQLNQLENNTIYAGQKLKVSGNKAVHQAAAVQRPLPEAELHTQAAKPAIEAEVKELPVTGTYIVQRGDTLGAIARAYQMEPAQLRQLNGLENDSIYAGQTLKISSQTAAENEPPALSARIASAGTYTIKSGDSLGAIAKAHNMTVAELQKLNGLTSHIIYAGQTLKVKGKPAAAKPSQPKPKPSVTPSPSSGGYTVKSGDSLSLIAKRHQMSVTELKQLNQLASDLIFIGQKLKVSGKPGTSKPTPSQPKPKPPAAPSPSSGSYTVKSGDSLSLIAQKHQMSLAELKQLNQLTSDMIFIGQNLKVGGKPGASKPTPSQPKPKPPVTPSPSSGNYTVKSGDSLSLIAQKHQMSLAELKRLNQLTSDMIFAGQILKVSGGGSGTGTPPSGKPGSSGGGAFSVASLIAEAKKHLGTPYVWGGVQPSGFDCSGFIYYVFNKAGKSIPRTNTEGYYSRSYYVDKPQVGDLVFFVNTYKKGISHMGIYIGGNQFIQASSSQGITITSLDNSYFKQRFDSFKRFY</sequence>
<feature type="region of interest" description="Disordered" evidence="8">
    <location>
        <begin position="273"/>
        <end position="299"/>
    </location>
</feature>
<dbReference type="InterPro" id="IPR036779">
    <property type="entry name" value="LysM_dom_sf"/>
</dbReference>
<keyword evidence="13" id="KW-1185">Reference proteome</keyword>
<keyword evidence="7" id="KW-0961">Cell wall biogenesis/degradation</keyword>
<feature type="domain" description="LysM" evidence="10">
    <location>
        <begin position="26"/>
        <end position="69"/>
    </location>
</feature>
<dbReference type="Pfam" id="PF01476">
    <property type="entry name" value="LysM"/>
    <property type="match status" value="7"/>
</dbReference>
<keyword evidence="4" id="KW-0677">Repeat</keyword>
<dbReference type="InterPro" id="IPR018392">
    <property type="entry name" value="LysM"/>
</dbReference>
<evidence type="ECO:0000256" key="6">
    <source>
        <dbReference type="ARBA" id="ARBA00022807"/>
    </source>
</evidence>